<evidence type="ECO:0000313" key="24">
    <source>
        <dbReference type="EMBL" id="MBD2295689.1"/>
    </source>
</evidence>
<dbReference type="SMART" id="SM00388">
    <property type="entry name" value="HisKA"/>
    <property type="match status" value="1"/>
</dbReference>
<dbReference type="Gene3D" id="3.10.580.10">
    <property type="entry name" value="CBS-domain"/>
    <property type="match status" value="2"/>
</dbReference>
<dbReference type="FunFam" id="3.30.565.10:FF:000037">
    <property type="entry name" value="Hybrid sensor histidine kinase/response regulator"/>
    <property type="match status" value="1"/>
</dbReference>
<name>A0A926WJE2_9NOST</name>
<feature type="coiled-coil region" evidence="18">
    <location>
        <begin position="296"/>
        <end position="324"/>
    </location>
</feature>
<keyword evidence="14" id="KW-1133">Transmembrane helix</keyword>
<dbReference type="InterPro" id="IPR000644">
    <property type="entry name" value="CBS_dom"/>
</dbReference>
<dbReference type="InterPro" id="IPR003661">
    <property type="entry name" value="HisK_dim/P_dom"/>
</dbReference>
<keyword evidence="17" id="KW-0129">CBS domain</keyword>
<evidence type="ECO:0000256" key="2">
    <source>
        <dbReference type="ARBA" id="ARBA00004429"/>
    </source>
</evidence>
<dbReference type="InterPro" id="IPR004358">
    <property type="entry name" value="Sig_transdc_His_kin-like_C"/>
</dbReference>
<evidence type="ECO:0000256" key="4">
    <source>
        <dbReference type="ARBA" id="ARBA00012438"/>
    </source>
</evidence>
<dbReference type="SUPFAM" id="SSF47384">
    <property type="entry name" value="Homodimeric domain of signal transducing histidine kinase"/>
    <property type="match status" value="1"/>
</dbReference>
<evidence type="ECO:0000259" key="22">
    <source>
        <dbReference type="PROSITE" id="PS50113"/>
    </source>
</evidence>
<dbReference type="PANTHER" id="PTHR43711:SF26">
    <property type="entry name" value="SENSOR HISTIDINE KINASE RCSC"/>
    <property type="match status" value="1"/>
</dbReference>
<dbReference type="InterPro" id="IPR003018">
    <property type="entry name" value="GAF"/>
</dbReference>
<dbReference type="InterPro" id="IPR046342">
    <property type="entry name" value="CBS_dom_sf"/>
</dbReference>
<dbReference type="InterPro" id="IPR000014">
    <property type="entry name" value="PAS"/>
</dbReference>
<dbReference type="InterPro" id="IPR003594">
    <property type="entry name" value="HATPase_dom"/>
</dbReference>
<keyword evidence="5" id="KW-1003">Cell membrane</keyword>
<keyword evidence="7" id="KW-0597">Phosphoprotein</keyword>
<dbReference type="EMBL" id="JACJQU010000014">
    <property type="protein sequence ID" value="MBD2295689.1"/>
    <property type="molecule type" value="Genomic_DNA"/>
</dbReference>
<accession>A0A926WJE2</accession>
<evidence type="ECO:0000256" key="18">
    <source>
        <dbReference type="SAM" id="Coils"/>
    </source>
</evidence>
<feature type="domain" description="CBS" evidence="23">
    <location>
        <begin position="17"/>
        <end position="95"/>
    </location>
</feature>
<keyword evidence="15" id="KW-0902">Two-component regulatory system</keyword>
<keyword evidence="9" id="KW-0812">Transmembrane</keyword>
<dbReference type="Pfam" id="PF00571">
    <property type="entry name" value="CBS"/>
    <property type="match status" value="4"/>
</dbReference>
<feature type="domain" description="Phytochrome chromophore attachment site" evidence="19">
    <location>
        <begin position="686"/>
        <end position="825"/>
    </location>
</feature>
<dbReference type="SMART" id="SM00387">
    <property type="entry name" value="HATPase_c"/>
    <property type="match status" value="1"/>
</dbReference>
<dbReference type="PROSITE" id="PS50112">
    <property type="entry name" value="PAS"/>
    <property type="match status" value="1"/>
</dbReference>
<dbReference type="SUPFAM" id="SSF55874">
    <property type="entry name" value="ATPase domain of HSP90 chaperone/DNA topoisomerase II/histidine kinase"/>
    <property type="match status" value="1"/>
</dbReference>
<keyword evidence="12" id="KW-0418">Kinase</keyword>
<dbReference type="GO" id="GO:0005886">
    <property type="term" value="C:plasma membrane"/>
    <property type="evidence" value="ECO:0007669"/>
    <property type="project" value="UniProtKB-SubCell"/>
</dbReference>
<dbReference type="PROSITE" id="PS50109">
    <property type="entry name" value="HIS_KIN"/>
    <property type="match status" value="1"/>
</dbReference>
<dbReference type="SUPFAM" id="SSF55781">
    <property type="entry name" value="GAF domain-like"/>
    <property type="match status" value="3"/>
</dbReference>
<reference evidence="25" key="1">
    <citation type="journal article" date="2020" name="ISME J.">
        <title>Comparative genomics reveals insights into cyanobacterial evolution and habitat adaptation.</title>
        <authorList>
            <person name="Chen M.Y."/>
            <person name="Teng W.K."/>
            <person name="Zhao L."/>
            <person name="Hu C.X."/>
            <person name="Zhou Y.K."/>
            <person name="Han B.P."/>
            <person name="Song L.R."/>
            <person name="Shu W.S."/>
        </authorList>
    </citation>
    <scope>NUCLEOTIDE SEQUENCE [LARGE SCALE GENOMIC DNA]</scope>
    <source>
        <strain evidence="25">FACHB-251</strain>
    </source>
</reference>
<dbReference type="InterPro" id="IPR000700">
    <property type="entry name" value="PAS-assoc_C"/>
</dbReference>
<evidence type="ECO:0000256" key="17">
    <source>
        <dbReference type="PROSITE-ProRule" id="PRU00703"/>
    </source>
</evidence>
<dbReference type="SUPFAM" id="SSF55785">
    <property type="entry name" value="PYP-like sensor domain (PAS domain)"/>
    <property type="match status" value="1"/>
</dbReference>
<dbReference type="CDD" id="cd00130">
    <property type="entry name" value="PAS"/>
    <property type="match status" value="1"/>
</dbReference>
<feature type="domain" description="Phytochrome chromophore attachment site" evidence="19">
    <location>
        <begin position="875"/>
        <end position="1025"/>
    </location>
</feature>
<dbReference type="InterPro" id="IPR036890">
    <property type="entry name" value="HATPase_C_sf"/>
</dbReference>
<keyword evidence="13" id="KW-0067">ATP-binding</keyword>
<evidence type="ECO:0000256" key="13">
    <source>
        <dbReference type="ARBA" id="ARBA00022840"/>
    </source>
</evidence>
<dbReference type="InterPro" id="IPR050736">
    <property type="entry name" value="Sensor_HK_Regulatory"/>
</dbReference>
<feature type="domain" description="Histidine kinase" evidence="20">
    <location>
        <begin position="1059"/>
        <end position="1280"/>
    </location>
</feature>
<keyword evidence="11" id="KW-0547">Nucleotide-binding</keyword>
<keyword evidence="25" id="KW-1185">Reference proteome</keyword>
<evidence type="ECO:0000259" key="19">
    <source>
        <dbReference type="PROSITE" id="PS50046"/>
    </source>
</evidence>
<evidence type="ECO:0000256" key="10">
    <source>
        <dbReference type="ARBA" id="ARBA00022737"/>
    </source>
</evidence>
<dbReference type="PROSITE" id="PS50046">
    <property type="entry name" value="PHYTOCHROME_2"/>
    <property type="match status" value="3"/>
</dbReference>
<dbReference type="NCBIfam" id="TIGR00229">
    <property type="entry name" value="sensory_box"/>
    <property type="match status" value="1"/>
</dbReference>
<dbReference type="EC" id="2.7.13.3" evidence="4"/>
<dbReference type="Pfam" id="PF08447">
    <property type="entry name" value="PAS_3"/>
    <property type="match status" value="1"/>
</dbReference>
<dbReference type="InterPro" id="IPR013655">
    <property type="entry name" value="PAS_fold_3"/>
</dbReference>
<dbReference type="InterPro" id="IPR036097">
    <property type="entry name" value="HisK_dim/P_sf"/>
</dbReference>
<dbReference type="InterPro" id="IPR001610">
    <property type="entry name" value="PAC"/>
</dbReference>
<keyword evidence="10" id="KW-0677">Repeat</keyword>
<feature type="domain" description="PAC" evidence="22">
    <location>
        <begin position="614"/>
        <end position="666"/>
    </location>
</feature>
<feature type="coiled-coil region" evidence="18">
    <location>
        <begin position="504"/>
        <end position="542"/>
    </location>
</feature>
<feature type="domain" description="CBS" evidence="23">
    <location>
        <begin position="102"/>
        <end position="162"/>
    </location>
</feature>
<keyword evidence="16" id="KW-0472">Membrane</keyword>
<evidence type="ECO:0000256" key="9">
    <source>
        <dbReference type="ARBA" id="ARBA00022692"/>
    </source>
</evidence>
<evidence type="ECO:0000256" key="5">
    <source>
        <dbReference type="ARBA" id="ARBA00022475"/>
    </source>
</evidence>
<keyword evidence="18" id="KW-0175">Coiled coil</keyword>
<comment type="subcellular location">
    <subcellularLocation>
        <location evidence="2">Cell inner membrane</location>
        <topology evidence="2">Multi-pass membrane protein</topology>
    </subcellularLocation>
</comment>
<dbReference type="CDD" id="cd04620">
    <property type="entry name" value="CBS_two-component_sensor_histidine_kinase_repeat1"/>
    <property type="match status" value="1"/>
</dbReference>
<evidence type="ECO:0000259" key="23">
    <source>
        <dbReference type="PROSITE" id="PS51371"/>
    </source>
</evidence>
<organism evidence="24 25">
    <name type="scientific">Anabaena sphaerica FACHB-251</name>
    <dbReference type="NCBI Taxonomy" id="2692883"/>
    <lineage>
        <taxon>Bacteria</taxon>
        <taxon>Bacillati</taxon>
        <taxon>Cyanobacteriota</taxon>
        <taxon>Cyanophyceae</taxon>
        <taxon>Nostocales</taxon>
        <taxon>Nostocaceae</taxon>
        <taxon>Anabaena</taxon>
    </lineage>
</organism>
<dbReference type="PROSITE" id="PS50113">
    <property type="entry name" value="PAC"/>
    <property type="match status" value="1"/>
</dbReference>
<dbReference type="SUPFAM" id="SSF54631">
    <property type="entry name" value="CBS-domain pair"/>
    <property type="match status" value="2"/>
</dbReference>
<evidence type="ECO:0000259" key="21">
    <source>
        <dbReference type="PROSITE" id="PS50112"/>
    </source>
</evidence>
<gene>
    <name evidence="24" type="ORF">H6G06_19960</name>
</gene>
<evidence type="ECO:0000256" key="12">
    <source>
        <dbReference type="ARBA" id="ARBA00022777"/>
    </source>
</evidence>
<dbReference type="CDD" id="cd00082">
    <property type="entry name" value="HisKA"/>
    <property type="match status" value="1"/>
</dbReference>
<dbReference type="Pfam" id="PF00512">
    <property type="entry name" value="HisKA"/>
    <property type="match status" value="1"/>
</dbReference>
<dbReference type="Gene3D" id="1.10.287.130">
    <property type="match status" value="1"/>
</dbReference>
<evidence type="ECO:0000256" key="14">
    <source>
        <dbReference type="ARBA" id="ARBA00022989"/>
    </source>
</evidence>
<dbReference type="SMART" id="SM00065">
    <property type="entry name" value="GAF"/>
    <property type="match status" value="3"/>
</dbReference>
<dbReference type="SMART" id="SM00086">
    <property type="entry name" value="PAC"/>
    <property type="match status" value="1"/>
</dbReference>
<dbReference type="PRINTS" id="PR00344">
    <property type="entry name" value="BCTRLSENSOR"/>
</dbReference>
<dbReference type="Pfam" id="PF02518">
    <property type="entry name" value="HATPase_c"/>
    <property type="match status" value="1"/>
</dbReference>
<keyword evidence="6" id="KW-0997">Cell inner membrane</keyword>
<dbReference type="PROSITE" id="PS51371">
    <property type="entry name" value="CBS"/>
    <property type="match status" value="4"/>
</dbReference>
<dbReference type="GO" id="GO:0000155">
    <property type="term" value="F:phosphorelay sensor kinase activity"/>
    <property type="evidence" value="ECO:0007669"/>
    <property type="project" value="InterPro"/>
</dbReference>
<dbReference type="Pfam" id="PF01590">
    <property type="entry name" value="GAF"/>
    <property type="match status" value="3"/>
</dbReference>
<dbReference type="InterPro" id="IPR035965">
    <property type="entry name" value="PAS-like_dom_sf"/>
</dbReference>
<dbReference type="PANTHER" id="PTHR43711">
    <property type="entry name" value="TWO-COMPONENT HISTIDINE KINASE"/>
    <property type="match status" value="1"/>
</dbReference>
<dbReference type="AlphaFoldDB" id="A0A926WJE2"/>
<evidence type="ECO:0000256" key="7">
    <source>
        <dbReference type="ARBA" id="ARBA00022553"/>
    </source>
</evidence>
<evidence type="ECO:0000259" key="20">
    <source>
        <dbReference type="PROSITE" id="PS50109"/>
    </source>
</evidence>
<proteinExistence type="inferred from homology"/>
<comment type="catalytic activity">
    <reaction evidence="1">
        <text>ATP + protein L-histidine = ADP + protein N-phospho-L-histidine.</text>
        <dbReference type="EC" id="2.7.13.3"/>
    </reaction>
</comment>
<dbReference type="SMART" id="SM00116">
    <property type="entry name" value="CBS"/>
    <property type="match status" value="4"/>
</dbReference>
<dbReference type="CDD" id="cd17774">
    <property type="entry name" value="CBS_two-component_sensor_histidine_kinase_repeat2"/>
    <property type="match status" value="1"/>
</dbReference>
<dbReference type="Gene3D" id="3.30.565.10">
    <property type="entry name" value="Histidine kinase-like ATPase, C-terminal domain"/>
    <property type="match status" value="1"/>
</dbReference>
<evidence type="ECO:0000256" key="11">
    <source>
        <dbReference type="ARBA" id="ARBA00022741"/>
    </source>
</evidence>
<evidence type="ECO:0000256" key="8">
    <source>
        <dbReference type="ARBA" id="ARBA00022679"/>
    </source>
</evidence>
<feature type="domain" description="PAS" evidence="21">
    <location>
        <begin position="539"/>
        <end position="611"/>
    </location>
</feature>
<evidence type="ECO:0000256" key="1">
    <source>
        <dbReference type="ARBA" id="ARBA00000085"/>
    </source>
</evidence>
<dbReference type="Gene3D" id="2.10.70.100">
    <property type="match status" value="1"/>
</dbReference>
<feature type="domain" description="CBS" evidence="23">
    <location>
        <begin position="237"/>
        <end position="295"/>
    </location>
</feature>
<dbReference type="Gene3D" id="3.30.450.40">
    <property type="match status" value="3"/>
</dbReference>
<feature type="domain" description="Phytochrome chromophore attachment site" evidence="19">
    <location>
        <begin position="354"/>
        <end position="490"/>
    </location>
</feature>
<feature type="domain" description="CBS" evidence="23">
    <location>
        <begin position="169"/>
        <end position="230"/>
    </location>
</feature>
<dbReference type="InterPro" id="IPR005467">
    <property type="entry name" value="His_kinase_dom"/>
</dbReference>
<dbReference type="GO" id="GO:0005524">
    <property type="term" value="F:ATP binding"/>
    <property type="evidence" value="ECO:0007669"/>
    <property type="project" value="UniProtKB-KW"/>
</dbReference>
<evidence type="ECO:0000313" key="25">
    <source>
        <dbReference type="Proteomes" id="UP000662185"/>
    </source>
</evidence>
<dbReference type="RefSeq" id="WP_190563285.1">
    <property type="nucleotide sequence ID" value="NZ_JACJQU010000014.1"/>
</dbReference>
<keyword evidence="8" id="KW-0808">Transferase</keyword>
<evidence type="ECO:0000256" key="6">
    <source>
        <dbReference type="ARBA" id="ARBA00022519"/>
    </source>
</evidence>
<sequence length="1280" mass="146357">MLTPTCALTPSELKSAIVLNPLIVTPDTTVMEAIAQMSGVRAVCSVSQTTDSQLVNLLIEARSSCVLVVENNQPVGIFTERDVVRLSAQQQNLDKLAIREVMVHPVVTLRESEFTDLFFAVNLLQHHRIRHLPVVDEQNQLVGLLTHESLRQKSRTVDLLRLRLVNEVMTRNVIYAAPDISVLAIARLMAENRVSSVMIVKRQGSLKIPLGIVTERDLVQFQAVNLNFATYTAADVMSTPVFCVNADESLWTVQQMMEQRFIQRLAVTGKQGELLGIVTQSSILQALNPLELYKLTEVLEQKVLQLEAEKIELLENRTIELEQQVENRTITLRKKVEQEQLITKVASQIRSSLDLQDILDTTVTEIRTLLKCDRVIIYQFRPDFSGKVIAESVIAGGISVLHTEPHDPCITPEYLEPYRQGEIRVINDIHLEALTQCHQEMLIEFDVRAKLMVPIIVEDQIWGLMLTSYRDTPHNWEFEEIELVRQLSIQLSIAIQQTNSYQQIQIELRQRQQAELELYQLNQQLEARVKERTEELSNISQRLEIAVKSAEIGIWDWDLLNDHLIWDDRMYELYGVKASEFSGAVKVWEKSLHPDDAADTREWIWQAIRGERDFDPEFRIVLPDGKVRIIKAYAIVQRNSQGEAQRMIGVNMDITERKQAEQKINQQAQREHLLRETTQRIRQSLDLATIFNTAAEEIRQLINADRVGIFKFDPDSNFNHGEFVSESVVTGFKSALENKINDHCFGEQYAAYYQQGRMQVVADIENGGLSECHRSILAQFQVRANLIVPLLQGKKLWGLLCIHQCSAPRHWETFEIELVQQIAEQLAIAIQQSSLYEQVQSELIIRKQAQNEILLQLQQQKVIQEITQQIRSSLDVNQILATVTQKVQELMQVERVIVFRLFADGKSQIVEEVVADGYVALKDRHWDDETWSPEILECYWQGKPRIVPDVMNDIWTDCLVEYSLEGKIKSKIVAPILQELGENEIGRWVNHPHNKLWGILVVHACSTKRIWEETEAQLLQQIANQLAIAVQQADLFEQLQKSLAQEKEISQMRSRFISMASHEFRTPLAIISSSTGILQKFNDRLSAEKKQGHLETIQTTIKHIVQLLDDVLMINRAEAEKMEFKPEALDIIPFCEYLKKEIESTSSQHKINFYVNTSQPILDDTLIVKFDPKIIRQILTNLLSNAIKYSPENSVINFSLIIENYQLIFKIKDAGIGIPKQDQVNLFSSFYRASNVGNISGTGLGLVIVKRCVDLHKGQITLDSEVGQGTTFTVIIPNNS</sequence>
<dbReference type="InterPro" id="IPR016132">
    <property type="entry name" value="Phyto_chromo_attachment"/>
</dbReference>
<comment type="caution">
    <text evidence="24">The sequence shown here is derived from an EMBL/GenBank/DDBJ whole genome shotgun (WGS) entry which is preliminary data.</text>
</comment>
<dbReference type="FunFam" id="2.10.70.100:FF:000001">
    <property type="entry name" value="Sensory transduction histidine kinase"/>
    <property type="match status" value="1"/>
</dbReference>
<dbReference type="Gene3D" id="3.30.450.20">
    <property type="entry name" value="PAS domain"/>
    <property type="match status" value="1"/>
</dbReference>
<evidence type="ECO:0000256" key="15">
    <source>
        <dbReference type="ARBA" id="ARBA00023012"/>
    </source>
</evidence>
<evidence type="ECO:0000256" key="3">
    <source>
        <dbReference type="ARBA" id="ARBA00006402"/>
    </source>
</evidence>
<dbReference type="InterPro" id="IPR029016">
    <property type="entry name" value="GAF-like_dom_sf"/>
</dbReference>
<protein>
    <recommendedName>
        <fullName evidence="4">histidine kinase</fullName>
        <ecNumber evidence="4">2.7.13.3</ecNumber>
    </recommendedName>
</protein>
<dbReference type="CDD" id="cd00075">
    <property type="entry name" value="HATPase"/>
    <property type="match status" value="1"/>
</dbReference>
<evidence type="ECO:0000256" key="16">
    <source>
        <dbReference type="ARBA" id="ARBA00023136"/>
    </source>
</evidence>
<comment type="similarity">
    <text evidence="3">In the N-terminal section; belongs to the phytochrome family.</text>
</comment>
<dbReference type="Proteomes" id="UP000662185">
    <property type="component" value="Unassembled WGS sequence"/>
</dbReference>